<evidence type="ECO:0000313" key="3">
    <source>
        <dbReference type="EMBL" id="WVZ18620.1"/>
    </source>
</evidence>
<dbReference type="PANTHER" id="PTHR10681:SF128">
    <property type="entry name" value="THIOREDOXIN-DEPENDENT PEROXIDE REDUCTASE, MITOCHONDRIAL"/>
    <property type="match status" value="1"/>
</dbReference>
<accession>A0AAQ3NZ50</accession>
<dbReference type="GO" id="GO:0045454">
    <property type="term" value="P:cell redox homeostasis"/>
    <property type="evidence" value="ECO:0007669"/>
    <property type="project" value="TreeGrafter"/>
</dbReference>
<dbReference type="InterPro" id="IPR050217">
    <property type="entry name" value="Peroxiredoxin"/>
</dbReference>
<gene>
    <name evidence="3" type="ORF">V8G54_005942</name>
</gene>
<dbReference type="GO" id="GO:0033554">
    <property type="term" value="P:cellular response to stress"/>
    <property type="evidence" value="ECO:0007669"/>
    <property type="project" value="TreeGrafter"/>
</dbReference>
<dbReference type="AlphaFoldDB" id="A0AAQ3NZ50"/>
<keyword evidence="2" id="KW-0560">Oxidoreductase</keyword>
<comment type="similarity">
    <text evidence="1">Belongs to the peroxiredoxin family. AhpC/Prx1 subfamily.</text>
</comment>
<dbReference type="PANTHER" id="PTHR10681">
    <property type="entry name" value="THIOREDOXIN PEROXIDASE"/>
    <property type="match status" value="1"/>
</dbReference>
<organism evidence="3 4">
    <name type="scientific">Vigna mungo</name>
    <name type="common">Black gram</name>
    <name type="synonym">Phaseolus mungo</name>
    <dbReference type="NCBI Taxonomy" id="3915"/>
    <lineage>
        <taxon>Eukaryota</taxon>
        <taxon>Viridiplantae</taxon>
        <taxon>Streptophyta</taxon>
        <taxon>Embryophyta</taxon>
        <taxon>Tracheophyta</taxon>
        <taxon>Spermatophyta</taxon>
        <taxon>Magnoliopsida</taxon>
        <taxon>eudicotyledons</taxon>
        <taxon>Gunneridae</taxon>
        <taxon>Pentapetalae</taxon>
        <taxon>rosids</taxon>
        <taxon>fabids</taxon>
        <taxon>Fabales</taxon>
        <taxon>Fabaceae</taxon>
        <taxon>Papilionoideae</taxon>
        <taxon>50 kb inversion clade</taxon>
        <taxon>NPAAA clade</taxon>
        <taxon>indigoferoid/millettioid clade</taxon>
        <taxon>Phaseoleae</taxon>
        <taxon>Vigna</taxon>
    </lineage>
</organism>
<dbReference type="Proteomes" id="UP001374535">
    <property type="component" value="Chromosome 2"/>
</dbReference>
<evidence type="ECO:0000256" key="1">
    <source>
        <dbReference type="ARBA" id="ARBA00009796"/>
    </source>
</evidence>
<evidence type="ECO:0000313" key="4">
    <source>
        <dbReference type="Proteomes" id="UP001374535"/>
    </source>
</evidence>
<dbReference type="EMBL" id="CP144699">
    <property type="protein sequence ID" value="WVZ18620.1"/>
    <property type="molecule type" value="Genomic_DNA"/>
</dbReference>
<keyword evidence="4" id="KW-1185">Reference proteome</keyword>
<proteinExistence type="inferred from homology"/>
<dbReference type="Gene3D" id="3.40.30.10">
    <property type="entry name" value="Glutaredoxin"/>
    <property type="match status" value="1"/>
</dbReference>
<dbReference type="SUPFAM" id="SSF52833">
    <property type="entry name" value="Thioredoxin-like"/>
    <property type="match status" value="1"/>
</dbReference>
<dbReference type="GO" id="GO:0042744">
    <property type="term" value="P:hydrogen peroxide catabolic process"/>
    <property type="evidence" value="ECO:0007669"/>
    <property type="project" value="TreeGrafter"/>
</dbReference>
<name>A0AAQ3NZ50_VIGMU</name>
<dbReference type="InterPro" id="IPR036249">
    <property type="entry name" value="Thioredoxin-like_sf"/>
</dbReference>
<protein>
    <submittedName>
        <fullName evidence="3">Uncharacterized protein</fullName>
    </submittedName>
</protein>
<evidence type="ECO:0000256" key="2">
    <source>
        <dbReference type="ARBA" id="ARBA00023002"/>
    </source>
</evidence>
<reference evidence="3 4" key="1">
    <citation type="journal article" date="2023" name="Life. Sci Alliance">
        <title>Evolutionary insights into 3D genome organization and epigenetic landscape of Vigna mungo.</title>
        <authorList>
            <person name="Junaid A."/>
            <person name="Singh B."/>
            <person name="Bhatia S."/>
        </authorList>
    </citation>
    <scope>NUCLEOTIDE SEQUENCE [LARGE SCALE GENOMIC DNA]</scope>
    <source>
        <strain evidence="3">Urdbean</strain>
    </source>
</reference>
<sequence length="336" mass="37495">MRLDKEVTLVKFNSSGDHFFMPAKEKVYVHRIEDARILFELECSKLVVCAAPARWEILHIDFGDCFEASMNREKFPKKVGRRIVHDSYWKYILDYEDEIKPLLDVTETTLLHFCMCESYSKKAPGEVLTLQKQVLAVLNEASVVVIIIFSHLAWVQIDRKSAGLGELKYPLISDITKSILKSFGVLIPDKLLPVQTSVRNRDTSCNRAVYPTSPSMFNELKNLLSGGCEDWRGLDVLAGWAAATGSVKSGEGFCVWAAGIAGLLKLEAAARLLHSGGSWTRKFNMQPLQKPIDIGLEAVGRMTQAAGMWKCMEAACLGRSCRERCHKVGVASCAFK</sequence>
<dbReference type="GO" id="GO:0006979">
    <property type="term" value="P:response to oxidative stress"/>
    <property type="evidence" value="ECO:0007669"/>
    <property type="project" value="TreeGrafter"/>
</dbReference>
<dbReference type="GO" id="GO:0008379">
    <property type="term" value="F:thioredoxin peroxidase activity"/>
    <property type="evidence" value="ECO:0007669"/>
    <property type="project" value="TreeGrafter"/>
</dbReference>